<organism evidence="2 3">
    <name type="scientific">Rhodopseudomonas palustris</name>
    <dbReference type="NCBI Taxonomy" id="1076"/>
    <lineage>
        <taxon>Bacteria</taxon>
        <taxon>Pseudomonadati</taxon>
        <taxon>Pseudomonadota</taxon>
        <taxon>Alphaproteobacteria</taxon>
        <taxon>Hyphomicrobiales</taxon>
        <taxon>Nitrobacteraceae</taxon>
        <taxon>Rhodopseudomonas</taxon>
    </lineage>
</organism>
<proteinExistence type="predicted"/>
<reference evidence="2 3" key="1">
    <citation type="submission" date="2014-11" db="EMBL/GenBank/DDBJ databases">
        <title>Genomics and ecophysiology of heterotrophic nitrogen fixing bacteria isolated from estuarine surface water.</title>
        <authorList>
            <person name="Bentzon-Tilia M."/>
            <person name="Severin I."/>
            <person name="Hansen L.H."/>
            <person name="Riemann L."/>
        </authorList>
    </citation>
    <scope>NUCLEOTIDE SEQUENCE [LARGE SCALE GENOMIC DNA]</scope>
    <source>
        <strain evidence="2 3">BAL398</strain>
    </source>
</reference>
<dbReference type="RefSeq" id="WP_044412333.1">
    <property type="nucleotide sequence ID" value="NZ_JXXE01000296.1"/>
</dbReference>
<gene>
    <name evidence="2" type="ORF">OO17_14860</name>
</gene>
<evidence type="ECO:0000259" key="1">
    <source>
        <dbReference type="Pfam" id="PF02558"/>
    </source>
</evidence>
<name>A0A0D7ELH7_RHOPL</name>
<evidence type="ECO:0000313" key="2">
    <source>
        <dbReference type="EMBL" id="KIZ41506.1"/>
    </source>
</evidence>
<accession>A0A0D7ELH7</accession>
<protein>
    <submittedName>
        <fullName evidence="2">Ketopantoate reductase</fullName>
    </submittedName>
</protein>
<dbReference type="Gene3D" id="3.40.50.720">
    <property type="entry name" value="NAD(P)-binding Rossmann-like Domain"/>
    <property type="match status" value="1"/>
</dbReference>
<comment type="caution">
    <text evidence="2">The sequence shown here is derived from an EMBL/GenBank/DDBJ whole genome shotgun (WGS) entry which is preliminary data.</text>
</comment>
<dbReference type="Proteomes" id="UP000032515">
    <property type="component" value="Unassembled WGS sequence"/>
</dbReference>
<dbReference type="Pfam" id="PF02558">
    <property type="entry name" value="ApbA"/>
    <property type="match status" value="1"/>
</dbReference>
<dbReference type="EMBL" id="JXXE01000296">
    <property type="protein sequence ID" value="KIZ41506.1"/>
    <property type="molecule type" value="Genomic_DNA"/>
</dbReference>
<dbReference type="OrthoDB" id="9793586at2"/>
<dbReference type="AlphaFoldDB" id="A0A0D7ELH7"/>
<dbReference type="InterPro" id="IPR013332">
    <property type="entry name" value="KPR_N"/>
</dbReference>
<sequence>MKILMFGRGVISVLYGWALEKAGHTVEFYVRPGRAAQYGPTVTLEILDARRSILGKRVNEDWAIHMREDLPAYHDYDLILVSVQHYHFENAAAFLGPRVGKATVLVFNNLWVEPTTAASRLPATQLAWGFPGAGGGFSADGVLRGALSGKVTFGTFLTDPSQCEMAVRGAFKKAGFAIVEQRDFRSFLFVHFALDCAVETEALKSGSMAGAFASGRHRRGAILNMRELMPLLAARSVDLKNQSSKLAPFRLPIWLVGPMMGFASRLVPLVRVLLDSHSNIEELRSTCRDVLTEARRLGVNLPRLEGASSLFESTGQE</sequence>
<evidence type="ECO:0000313" key="3">
    <source>
        <dbReference type="Proteomes" id="UP000032515"/>
    </source>
</evidence>
<dbReference type="PATRIC" id="fig|1076.23.peg.3158"/>
<feature type="domain" description="Ketopantoate reductase N-terminal" evidence="1">
    <location>
        <begin position="3"/>
        <end position="156"/>
    </location>
</feature>